<dbReference type="PROSITE" id="PS50887">
    <property type="entry name" value="GGDEF"/>
    <property type="match status" value="1"/>
</dbReference>
<organism evidence="4 5">
    <name type="scientific">Comamonas denitrificans</name>
    <dbReference type="NCBI Taxonomy" id="117506"/>
    <lineage>
        <taxon>Bacteria</taxon>
        <taxon>Pseudomonadati</taxon>
        <taxon>Pseudomonadota</taxon>
        <taxon>Betaproteobacteria</taxon>
        <taxon>Burkholderiales</taxon>
        <taxon>Comamonadaceae</taxon>
        <taxon>Comamonas</taxon>
    </lineage>
</organism>
<dbReference type="Gene3D" id="3.20.20.450">
    <property type="entry name" value="EAL domain"/>
    <property type="match status" value="1"/>
</dbReference>
<dbReference type="PANTHER" id="PTHR33121:SF19">
    <property type="entry name" value="CYCLIC DI-GMP PHOSPHODIESTERASE PA2567"/>
    <property type="match status" value="1"/>
</dbReference>
<dbReference type="PANTHER" id="PTHR33121">
    <property type="entry name" value="CYCLIC DI-GMP PHOSPHODIESTERASE PDEF"/>
    <property type="match status" value="1"/>
</dbReference>
<comment type="caution">
    <text evidence="4">The sequence shown here is derived from an EMBL/GenBank/DDBJ whole genome shotgun (WGS) entry which is preliminary data.</text>
</comment>
<gene>
    <name evidence="4" type="ORF">J1777_03785</name>
</gene>
<keyword evidence="1" id="KW-0472">Membrane</keyword>
<feature type="domain" description="GGDEF" evidence="3">
    <location>
        <begin position="103"/>
        <end position="234"/>
    </location>
</feature>
<dbReference type="Pfam" id="PF00563">
    <property type="entry name" value="EAL"/>
    <property type="match status" value="1"/>
</dbReference>
<evidence type="ECO:0000313" key="5">
    <source>
        <dbReference type="Proteomes" id="UP000664731"/>
    </source>
</evidence>
<protein>
    <submittedName>
        <fullName evidence="4">Bifunctional diguanylate cyclase/phosphodiesterase</fullName>
    </submittedName>
</protein>
<dbReference type="InterPro" id="IPR029787">
    <property type="entry name" value="Nucleotide_cyclase"/>
</dbReference>
<dbReference type="RefSeq" id="WP_207574504.1">
    <property type="nucleotide sequence ID" value="NZ_JAFNME010000005.1"/>
</dbReference>
<proteinExistence type="predicted"/>
<sequence>MTSQWLSAFKVVGIYLLVGVLWILFSDKILEITIEDARLVNRLQTLKGWIYVAVTGGLLFVLINRALEAIENVSRLDPLTMLLRHQLFHDRLEDLVVASTEANSLGLIYLDIDHFSAINNKIGIKNADLLLRDFANALREHSRGSARIARISTDQFAIALPGIASAEVAEAQAQELRRLLRKTGLHFHVEAHCSIGIAIAPMDGKTAKALMAAASNALNTAKKSNRSGIVFFNQEVSRHESERQELLYDLSVAIERKTLLLVYQPQFSTADLSLCGVEVLLRWQHPVHGFISPDIFIPIAEKNMLISKLTAFVIEQSYTELAPMLGKEIHRVSINVSALEFSSPALMKALLLHIESQKNYIQYLQLEITETAAISNLGGSVELVAHLRQKGLRLSLDDFGTGFSSLSMLKDLSVDEIKIDRSFVFNLETQPRTQAIITALVGIANNFQISIVAEGVETQAQRQLLHELGCHELQGYLLAPPKPLDQLCSSIEQVRQVHGALS</sequence>
<dbReference type="InterPro" id="IPR000160">
    <property type="entry name" value="GGDEF_dom"/>
</dbReference>
<dbReference type="SUPFAM" id="SSF55073">
    <property type="entry name" value="Nucleotide cyclase"/>
    <property type="match status" value="1"/>
</dbReference>
<keyword evidence="5" id="KW-1185">Reference proteome</keyword>
<dbReference type="SMART" id="SM00267">
    <property type="entry name" value="GGDEF"/>
    <property type="match status" value="1"/>
</dbReference>
<keyword evidence="1" id="KW-0812">Transmembrane</keyword>
<feature type="transmembrane region" description="Helical" evidence="1">
    <location>
        <begin position="46"/>
        <end position="67"/>
    </location>
</feature>
<dbReference type="Gene3D" id="3.30.70.270">
    <property type="match status" value="1"/>
</dbReference>
<keyword evidence="1" id="KW-1133">Transmembrane helix</keyword>
<dbReference type="GO" id="GO:0071111">
    <property type="term" value="F:cyclic-guanylate-specific phosphodiesterase activity"/>
    <property type="evidence" value="ECO:0007669"/>
    <property type="project" value="InterPro"/>
</dbReference>
<dbReference type="SMART" id="SM00052">
    <property type="entry name" value="EAL"/>
    <property type="match status" value="1"/>
</dbReference>
<dbReference type="CDD" id="cd01949">
    <property type="entry name" value="GGDEF"/>
    <property type="match status" value="1"/>
</dbReference>
<feature type="transmembrane region" description="Helical" evidence="1">
    <location>
        <begin position="6"/>
        <end position="25"/>
    </location>
</feature>
<accession>A0A939GX57</accession>
<evidence type="ECO:0000259" key="2">
    <source>
        <dbReference type="PROSITE" id="PS50883"/>
    </source>
</evidence>
<dbReference type="EMBL" id="JAFNME010000005">
    <property type="protein sequence ID" value="MBO1248961.1"/>
    <property type="molecule type" value="Genomic_DNA"/>
</dbReference>
<dbReference type="Proteomes" id="UP000664731">
    <property type="component" value="Unassembled WGS sequence"/>
</dbReference>
<dbReference type="SUPFAM" id="SSF141868">
    <property type="entry name" value="EAL domain-like"/>
    <property type="match status" value="1"/>
</dbReference>
<name>A0A939GX57_9BURK</name>
<dbReference type="InterPro" id="IPR043128">
    <property type="entry name" value="Rev_trsase/Diguanyl_cyclase"/>
</dbReference>
<feature type="domain" description="EAL" evidence="2">
    <location>
        <begin position="243"/>
        <end position="495"/>
    </location>
</feature>
<dbReference type="Pfam" id="PF00990">
    <property type="entry name" value="GGDEF"/>
    <property type="match status" value="1"/>
</dbReference>
<dbReference type="PROSITE" id="PS50883">
    <property type="entry name" value="EAL"/>
    <property type="match status" value="1"/>
</dbReference>
<dbReference type="InterPro" id="IPR001633">
    <property type="entry name" value="EAL_dom"/>
</dbReference>
<evidence type="ECO:0000313" key="4">
    <source>
        <dbReference type="EMBL" id="MBO1248961.1"/>
    </source>
</evidence>
<dbReference type="InterPro" id="IPR035919">
    <property type="entry name" value="EAL_sf"/>
</dbReference>
<dbReference type="NCBIfam" id="TIGR00254">
    <property type="entry name" value="GGDEF"/>
    <property type="match status" value="1"/>
</dbReference>
<evidence type="ECO:0000256" key="1">
    <source>
        <dbReference type="SAM" id="Phobius"/>
    </source>
</evidence>
<reference evidence="4" key="1">
    <citation type="submission" date="2021-03" db="EMBL/GenBank/DDBJ databases">
        <title>Comamonas denitrificans.</title>
        <authorList>
            <person name="Finster K."/>
        </authorList>
    </citation>
    <scope>NUCLEOTIDE SEQUENCE</scope>
    <source>
        <strain evidence="4">MM2021_4</strain>
    </source>
</reference>
<dbReference type="AlphaFoldDB" id="A0A939GX57"/>
<dbReference type="CDD" id="cd01948">
    <property type="entry name" value="EAL"/>
    <property type="match status" value="1"/>
</dbReference>
<evidence type="ECO:0000259" key="3">
    <source>
        <dbReference type="PROSITE" id="PS50887"/>
    </source>
</evidence>
<dbReference type="InterPro" id="IPR050706">
    <property type="entry name" value="Cyclic-di-GMP_PDE-like"/>
</dbReference>